<keyword evidence="6 8" id="KW-1133">Transmembrane helix</keyword>
<evidence type="ECO:0000256" key="8">
    <source>
        <dbReference type="SAM" id="Phobius"/>
    </source>
</evidence>
<name>A0A3L7JHI0_9HYPH</name>
<feature type="transmembrane region" description="Helical" evidence="8">
    <location>
        <begin position="61"/>
        <end position="87"/>
    </location>
</feature>
<dbReference type="InterPro" id="IPR004776">
    <property type="entry name" value="Mem_transp_PIN-like"/>
</dbReference>
<dbReference type="AlphaFoldDB" id="A0A3L7JHI0"/>
<dbReference type="GO" id="GO:0005886">
    <property type="term" value="C:plasma membrane"/>
    <property type="evidence" value="ECO:0007669"/>
    <property type="project" value="UniProtKB-SubCell"/>
</dbReference>
<dbReference type="PANTHER" id="PTHR36838">
    <property type="entry name" value="AUXIN EFFLUX CARRIER FAMILY PROTEIN"/>
    <property type="match status" value="1"/>
</dbReference>
<dbReference type="PANTHER" id="PTHR36838:SF3">
    <property type="entry name" value="TRANSPORTER AUXIN EFFLUX CARRIER EC FAMILY"/>
    <property type="match status" value="1"/>
</dbReference>
<evidence type="ECO:0000256" key="5">
    <source>
        <dbReference type="ARBA" id="ARBA00022692"/>
    </source>
</evidence>
<accession>A0A3L7JHI0</accession>
<organism evidence="9 10">
    <name type="scientific">Notoacmeibacter ruber</name>
    <dbReference type="NCBI Taxonomy" id="2670375"/>
    <lineage>
        <taxon>Bacteria</taxon>
        <taxon>Pseudomonadati</taxon>
        <taxon>Pseudomonadota</taxon>
        <taxon>Alphaproteobacteria</taxon>
        <taxon>Hyphomicrobiales</taxon>
        <taxon>Notoacmeibacteraceae</taxon>
        <taxon>Notoacmeibacter</taxon>
    </lineage>
</organism>
<evidence type="ECO:0000313" key="9">
    <source>
        <dbReference type="EMBL" id="RLQ89081.1"/>
    </source>
</evidence>
<sequence>MRTIVLQTFLAILPVFLVVLVGYASAKTGWLPETAGHVLNQYAIRVAVPALLFRALFQLDFAAAFAPPVLFAFYSGALISFVLGFTVSRLFFRDGAERAVAVGFAAMFSNTVLLGLPITERAYGEPELTVIFGIISIHSLLLYPIGMTAMEIARPANEGDSRAQRIRDGFRRIIANPLLAGVSAGILANLSDLFVPEPVMTGIGMLAESAIPAALVGIGMSLSTLKIRSELSETFVVCFLLLILHPAIAWTLGRFGFGLDATQLRGATLLAAMPAGVNTYLFALLYDKGVRLSASVVMVSTILSIFTITAWIAFLGG</sequence>
<feature type="transmembrane region" description="Helical" evidence="8">
    <location>
        <begin position="292"/>
        <end position="314"/>
    </location>
</feature>
<evidence type="ECO:0000256" key="1">
    <source>
        <dbReference type="ARBA" id="ARBA00004651"/>
    </source>
</evidence>
<dbReference type="Pfam" id="PF03547">
    <property type="entry name" value="Mem_trans"/>
    <property type="match status" value="1"/>
</dbReference>
<dbReference type="Proteomes" id="UP000281094">
    <property type="component" value="Unassembled WGS sequence"/>
</dbReference>
<feature type="transmembrane region" description="Helical" evidence="8">
    <location>
        <begin position="173"/>
        <end position="191"/>
    </location>
</feature>
<evidence type="ECO:0000256" key="6">
    <source>
        <dbReference type="ARBA" id="ARBA00022989"/>
    </source>
</evidence>
<evidence type="ECO:0000256" key="7">
    <source>
        <dbReference type="ARBA" id="ARBA00023136"/>
    </source>
</evidence>
<dbReference type="GO" id="GO:0055085">
    <property type="term" value="P:transmembrane transport"/>
    <property type="evidence" value="ECO:0007669"/>
    <property type="project" value="InterPro"/>
</dbReference>
<proteinExistence type="inferred from homology"/>
<keyword evidence="4" id="KW-1003">Cell membrane</keyword>
<protein>
    <submittedName>
        <fullName evidence="9">AEC family transporter</fullName>
    </submittedName>
</protein>
<keyword evidence="5 8" id="KW-0812">Transmembrane</keyword>
<reference evidence="9 10" key="1">
    <citation type="submission" date="2018-10" db="EMBL/GenBank/DDBJ databases">
        <title>Notoacmeibacter sp. M2BS9Y-3-1, whole genome shotgun sequence.</title>
        <authorList>
            <person name="Tuo L."/>
        </authorList>
    </citation>
    <scope>NUCLEOTIDE SEQUENCE [LARGE SCALE GENOMIC DNA]</scope>
    <source>
        <strain evidence="9 10">M2BS9Y-3-1</strain>
    </source>
</reference>
<comment type="subcellular location">
    <subcellularLocation>
        <location evidence="1">Cell membrane</location>
        <topology evidence="1">Multi-pass membrane protein</topology>
    </subcellularLocation>
</comment>
<gene>
    <name evidence="9" type="ORF">D8780_13365</name>
</gene>
<evidence type="ECO:0000256" key="4">
    <source>
        <dbReference type="ARBA" id="ARBA00022475"/>
    </source>
</evidence>
<feature type="transmembrane region" description="Helical" evidence="8">
    <location>
        <begin position="264"/>
        <end position="285"/>
    </location>
</feature>
<evidence type="ECO:0000313" key="10">
    <source>
        <dbReference type="Proteomes" id="UP000281094"/>
    </source>
</evidence>
<dbReference type="InterPro" id="IPR038770">
    <property type="entry name" value="Na+/solute_symporter_sf"/>
</dbReference>
<evidence type="ECO:0000256" key="3">
    <source>
        <dbReference type="ARBA" id="ARBA00022448"/>
    </source>
</evidence>
<keyword evidence="7 8" id="KW-0472">Membrane</keyword>
<keyword evidence="10" id="KW-1185">Reference proteome</keyword>
<evidence type="ECO:0000256" key="2">
    <source>
        <dbReference type="ARBA" id="ARBA00010145"/>
    </source>
</evidence>
<dbReference type="Gene3D" id="1.20.1530.20">
    <property type="match status" value="1"/>
</dbReference>
<feature type="transmembrane region" description="Helical" evidence="8">
    <location>
        <begin position="99"/>
        <end position="118"/>
    </location>
</feature>
<comment type="caution">
    <text evidence="9">The sequence shown here is derived from an EMBL/GenBank/DDBJ whole genome shotgun (WGS) entry which is preliminary data.</text>
</comment>
<feature type="transmembrane region" description="Helical" evidence="8">
    <location>
        <begin position="234"/>
        <end position="252"/>
    </location>
</feature>
<keyword evidence="3" id="KW-0813">Transport</keyword>
<feature type="transmembrane region" description="Helical" evidence="8">
    <location>
        <begin position="203"/>
        <end position="222"/>
    </location>
</feature>
<feature type="transmembrane region" description="Helical" evidence="8">
    <location>
        <begin position="130"/>
        <end position="152"/>
    </location>
</feature>
<dbReference type="EMBL" id="RCWN01000001">
    <property type="protein sequence ID" value="RLQ89081.1"/>
    <property type="molecule type" value="Genomic_DNA"/>
</dbReference>
<comment type="similarity">
    <text evidence="2">Belongs to the auxin efflux carrier (TC 2.A.69) family.</text>
</comment>